<accession>A0A1I2HJV6</accession>
<dbReference type="STRING" id="285351.SAMN04488035_2371"/>
<dbReference type="RefSeq" id="WP_093379013.1">
    <property type="nucleotide sequence ID" value="NZ_BNAN01000004.1"/>
</dbReference>
<gene>
    <name evidence="1" type="ORF">SAMN04488035_2371</name>
</gene>
<organism evidence="1 2">
    <name type="scientific">Flavimobilis marinus</name>
    <dbReference type="NCBI Taxonomy" id="285351"/>
    <lineage>
        <taxon>Bacteria</taxon>
        <taxon>Bacillati</taxon>
        <taxon>Actinomycetota</taxon>
        <taxon>Actinomycetes</taxon>
        <taxon>Micrococcales</taxon>
        <taxon>Jonesiaceae</taxon>
        <taxon>Flavimobilis</taxon>
    </lineage>
</organism>
<proteinExistence type="predicted"/>
<evidence type="ECO:0008006" key="3">
    <source>
        <dbReference type="Google" id="ProtNLM"/>
    </source>
</evidence>
<protein>
    <recommendedName>
        <fullName evidence="3">Fis family transcriptional regulator</fullName>
    </recommendedName>
</protein>
<dbReference type="EMBL" id="FONZ01000004">
    <property type="protein sequence ID" value="SFF29570.1"/>
    <property type="molecule type" value="Genomic_DNA"/>
</dbReference>
<sequence>MRWQRLFADLEAQAEAEERLDGAARTADLQRAEMAAIMQADRLRGARGSVVALALQDGTRLAGVLAEVADEWLLLDVAGREVVVPGAAVDAVDGLPARARQDSGVAARLGLGHVLRGLARDRAVVVVRTRGGAFSGRIARVGRDHLDVEAAGVGDARAPAGSSSVRFAAVLSVSAATF</sequence>
<keyword evidence="2" id="KW-1185">Reference proteome</keyword>
<dbReference type="Proteomes" id="UP000198520">
    <property type="component" value="Unassembled WGS sequence"/>
</dbReference>
<evidence type="ECO:0000313" key="1">
    <source>
        <dbReference type="EMBL" id="SFF29570.1"/>
    </source>
</evidence>
<reference evidence="2" key="1">
    <citation type="submission" date="2016-10" db="EMBL/GenBank/DDBJ databases">
        <authorList>
            <person name="Varghese N."/>
            <person name="Submissions S."/>
        </authorList>
    </citation>
    <scope>NUCLEOTIDE SEQUENCE [LARGE SCALE GENOMIC DNA]</scope>
    <source>
        <strain evidence="2">DSM 19083</strain>
    </source>
</reference>
<dbReference type="AlphaFoldDB" id="A0A1I2HJV6"/>
<name>A0A1I2HJV6_9MICO</name>
<dbReference type="OrthoDB" id="3827359at2"/>
<evidence type="ECO:0000313" key="2">
    <source>
        <dbReference type="Proteomes" id="UP000198520"/>
    </source>
</evidence>